<accession>A0A8J2RL75</accession>
<evidence type="ECO:0000256" key="1">
    <source>
        <dbReference type="ARBA" id="ARBA00004556"/>
    </source>
</evidence>
<evidence type="ECO:0000313" key="10">
    <source>
        <dbReference type="EMBL" id="CAH0098257.1"/>
    </source>
</evidence>
<feature type="region of interest" description="Disordered" evidence="7">
    <location>
        <begin position="1196"/>
        <end position="1240"/>
    </location>
</feature>
<dbReference type="Gene3D" id="1.25.10.10">
    <property type="entry name" value="Leucine-rich Repeat Variant"/>
    <property type="match status" value="1"/>
</dbReference>
<comment type="caution">
    <text evidence="10">The sequence shown here is derived from an EMBL/GenBank/DDBJ whole genome shotgun (WGS) entry which is preliminary data.</text>
</comment>
<dbReference type="AlphaFoldDB" id="A0A8J2RL75"/>
<dbReference type="Gene3D" id="3.30.450.70">
    <property type="match status" value="1"/>
</dbReference>
<dbReference type="FunFam" id="3.30.450.70:FF:000001">
    <property type="entry name" value="Trafficking protein particle complex subunit 2"/>
    <property type="match status" value="1"/>
</dbReference>
<organism evidence="10 11">
    <name type="scientific">Daphnia galeata</name>
    <dbReference type="NCBI Taxonomy" id="27404"/>
    <lineage>
        <taxon>Eukaryota</taxon>
        <taxon>Metazoa</taxon>
        <taxon>Ecdysozoa</taxon>
        <taxon>Arthropoda</taxon>
        <taxon>Crustacea</taxon>
        <taxon>Branchiopoda</taxon>
        <taxon>Diplostraca</taxon>
        <taxon>Cladocera</taxon>
        <taxon>Anomopoda</taxon>
        <taxon>Daphniidae</taxon>
        <taxon>Daphnia</taxon>
    </lineage>
</organism>
<reference evidence="10" key="1">
    <citation type="submission" date="2021-11" db="EMBL/GenBank/DDBJ databases">
        <authorList>
            <person name="Schell T."/>
        </authorList>
    </citation>
    <scope>NUCLEOTIDE SEQUENCE</scope>
    <source>
        <strain evidence="10">M5</strain>
    </source>
</reference>
<sequence length="1268" mass="143166">MAGNYYFVIVGHHDNPLFEMEFNPANKEAKKEDHRHLSQFIAHAALDLVDEHMWNTNALYLKIVDKFNEWFVSAFVSASRIRFLMLHDVKNEDGIKNYFMEMYETYIKHSMNPFYEINTPIKSSAFEKKALFYGRKFLTVLFLVIITVAPQLPHSYSGNLNDFGHFHSIIRVRWFPQNVAIQKNNSVSSNYKIWWVTMAFRCGHAFKVAEHVQTELKAVYQQFFLRSVHFYFCCCFEYNSSRYCSSSKRMSEEQSLNSSDTAAAAPPFISRKDSKSVRWSVAAERALSMKENSIEEVEATNQATLEDAAVRQNTGIESTNRSTTILRRRSSQKLLEDINQKKFEEWDPELSIQLLKVPSLPNYSGFRKLIENAKPSWMEDFLERDGLAVLFDRLEKLSTGFSITNALFQSEVTYAIRAVVNSKIGLEYLLAHRQFTRQLFSAMATKNTLVKKLVLELFSAVCVYSTIGHEATLDALDYFKMSRTKIHRCSILISEMNAADTVEYQAAILGFANSLILGTEKIWTRHAIRSEMIGLGLLEAVENLRATENPELSIQIQVFEVHRMKDEDNLDDTEEKSLFDLFSLYFIKIKDKPQALSLHSVLSNLIQLNVTDPINYRLWNLLEKATKDAVQGNLSDWSKYKIFTKLGIQTEMVSVNTQTEKDVMSDSIFINEDDIESSNIDGILRSEAIPCAIPSDPVTFIPPPPPLPPPPMLLPFCPPPPPLPPCFVGSFSSQPPPPPLPPLQNIPCIASVSLPPPPPPPLPFSASTTASSLIAISCGIPLPPPPPPSCADYLSRCFQGNFPPPPPPPLGLFSFAVASTTDCATKPLKLNAKMKTLNWTKVTRVEDASIWKEINATIREKPPVSLRLQQIEELFCMKPTNNTSITTKNGESINRKMTPSLLDSKRSLAVNIFLKQFKFPITEIVDRIHRCDGSFFTTEHLHCLQKILPDPDEISTLKNYKGDATKLGPAEQFLMCLLALPGYSMRIKATAMKIDFHPSMSELEPPLKLILSTCQEILVNRSLQNFMAVVLQLGNVLNSNSYAGNAVGFKLSALQKLTDLRANKPRMTLLHYIVDIALNENPTLLDFTIQLASVKEASRLSLETIATEVREWKSQVGELQKQLLHADAELNDFMRGFLVEAKEKVLVLEQVLIEIENAARSVAIHFSEDPTKMKLCDCFNMFAELINKIETARKENEMRQKQEERAARLAAEKAIQAASPQSSTNGSTGKKILSSKKFSAADEEVCVVDRLLGEIRRGEFRLKKSTRG</sequence>
<evidence type="ECO:0000259" key="8">
    <source>
        <dbReference type="PROSITE" id="PS51232"/>
    </source>
</evidence>
<dbReference type="EMBL" id="CAKKLH010000001">
    <property type="protein sequence ID" value="CAH0098257.1"/>
    <property type="molecule type" value="Genomic_DNA"/>
</dbReference>
<evidence type="ECO:0000256" key="4">
    <source>
        <dbReference type="ARBA" id="ARBA00022490"/>
    </source>
</evidence>
<dbReference type="InterPro" id="IPR016024">
    <property type="entry name" value="ARM-type_fold"/>
</dbReference>
<feature type="domain" description="FH2" evidence="9">
    <location>
        <begin position="824"/>
        <end position="1215"/>
    </location>
</feature>
<dbReference type="Proteomes" id="UP000789390">
    <property type="component" value="Unassembled WGS sequence"/>
</dbReference>
<dbReference type="InterPro" id="IPR006722">
    <property type="entry name" value="Sedlin"/>
</dbReference>
<feature type="domain" description="GBD/FH3" evidence="8">
    <location>
        <begin position="289"/>
        <end position="637"/>
    </location>
</feature>
<dbReference type="Pfam" id="PF06371">
    <property type="entry name" value="Drf_GBD"/>
    <property type="match status" value="1"/>
</dbReference>
<dbReference type="SUPFAM" id="SSF48371">
    <property type="entry name" value="ARM repeat"/>
    <property type="match status" value="1"/>
</dbReference>
<feature type="compositionally biased region" description="Basic and acidic residues" evidence="7">
    <location>
        <begin position="1196"/>
        <end position="1211"/>
    </location>
</feature>
<dbReference type="InterPro" id="IPR010473">
    <property type="entry name" value="GTPase-bd"/>
</dbReference>
<dbReference type="InterPro" id="IPR042201">
    <property type="entry name" value="FH2_Formin_sf"/>
</dbReference>
<dbReference type="CDD" id="cd14825">
    <property type="entry name" value="TRAPPC2_sedlin"/>
    <property type="match status" value="1"/>
</dbReference>
<name>A0A8J2RL75_9CRUS</name>
<dbReference type="Pfam" id="PF04628">
    <property type="entry name" value="Sedlin_N"/>
    <property type="match status" value="1"/>
</dbReference>
<dbReference type="InterPro" id="IPR011012">
    <property type="entry name" value="Longin-like_dom_sf"/>
</dbReference>
<dbReference type="GO" id="GO:0030036">
    <property type="term" value="P:actin cytoskeleton organization"/>
    <property type="evidence" value="ECO:0007669"/>
    <property type="project" value="InterPro"/>
</dbReference>
<dbReference type="PROSITE" id="PS51232">
    <property type="entry name" value="GBD_FH3"/>
    <property type="match status" value="1"/>
</dbReference>
<dbReference type="OrthoDB" id="26518at2759"/>
<evidence type="ECO:0000256" key="3">
    <source>
        <dbReference type="ARBA" id="ARBA00022448"/>
    </source>
</evidence>
<keyword evidence="11" id="KW-1185">Reference proteome</keyword>
<dbReference type="Pfam" id="PF02181">
    <property type="entry name" value="FH2"/>
    <property type="match status" value="1"/>
</dbReference>
<keyword evidence="4" id="KW-0963">Cytoplasm</keyword>
<feature type="compositionally biased region" description="Polar residues" evidence="7">
    <location>
        <begin position="1219"/>
        <end position="1228"/>
    </location>
</feature>
<dbReference type="SMART" id="SM00498">
    <property type="entry name" value="FH2"/>
    <property type="match status" value="1"/>
</dbReference>
<dbReference type="InterPro" id="IPR010472">
    <property type="entry name" value="FH3_dom"/>
</dbReference>
<keyword evidence="3" id="KW-0813">Transport</keyword>
<dbReference type="SUPFAM" id="SSF101447">
    <property type="entry name" value="Formin homology 2 domain (FH2 domain)"/>
    <property type="match status" value="1"/>
</dbReference>
<comment type="similarity">
    <text evidence="2">Belongs to the TRAPP small subunits family. Sedlin subfamily.</text>
</comment>
<keyword evidence="5" id="KW-0931">ER-Golgi transport</keyword>
<dbReference type="GO" id="GO:0048471">
    <property type="term" value="C:perinuclear region of cytoplasm"/>
    <property type="evidence" value="ECO:0007669"/>
    <property type="project" value="UniProtKB-SubCell"/>
</dbReference>
<dbReference type="InterPro" id="IPR014768">
    <property type="entry name" value="GBD/FH3_dom"/>
</dbReference>
<dbReference type="GO" id="GO:0006888">
    <property type="term" value="P:endoplasmic reticulum to Golgi vesicle-mediated transport"/>
    <property type="evidence" value="ECO:0007669"/>
    <property type="project" value="InterPro"/>
</dbReference>
<protein>
    <submittedName>
        <fullName evidence="10">Uncharacterized protein</fullName>
    </submittedName>
</protein>
<proteinExistence type="inferred from homology"/>
<dbReference type="Gene3D" id="1.20.58.2220">
    <property type="entry name" value="Formin, FH2 domain"/>
    <property type="match status" value="1"/>
</dbReference>
<dbReference type="GO" id="GO:0003779">
    <property type="term" value="F:actin binding"/>
    <property type="evidence" value="ECO:0007669"/>
    <property type="project" value="InterPro"/>
</dbReference>
<dbReference type="Pfam" id="PF06367">
    <property type="entry name" value="Drf_FH3"/>
    <property type="match status" value="1"/>
</dbReference>
<dbReference type="PROSITE" id="PS51444">
    <property type="entry name" value="FH2"/>
    <property type="match status" value="1"/>
</dbReference>
<keyword evidence="6" id="KW-0175">Coiled coil</keyword>
<evidence type="ECO:0000256" key="7">
    <source>
        <dbReference type="SAM" id="MobiDB-lite"/>
    </source>
</evidence>
<dbReference type="InterPro" id="IPR011989">
    <property type="entry name" value="ARM-like"/>
</dbReference>
<comment type="subcellular location">
    <subcellularLocation>
        <location evidence="1">Cytoplasm</location>
        <location evidence="1">Perinuclear region</location>
    </subcellularLocation>
</comment>
<feature type="coiled-coil region" evidence="6">
    <location>
        <begin position="1102"/>
        <end position="1158"/>
    </location>
</feature>
<evidence type="ECO:0000256" key="5">
    <source>
        <dbReference type="ARBA" id="ARBA00022892"/>
    </source>
</evidence>
<dbReference type="SMART" id="SM01139">
    <property type="entry name" value="Drf_FH3"/>
    <property type="match status" value="1"/>
</dbReference>
<dbReference type="PANTHER" id="PTHR46345:SF8">
    <property type="entry name" value="FORMIN 3, ISOFORM B"/>
    <property type="match status" value="1"/>
</dbReference>
<evidence type="ECO:0000259" key="9">
    <source>
        <dbReference type="PROSITE" id="PS51444"/>
    </source>
</evidence>
<dbReference type="GO" id="GO:0031267">
    <property type="term" value="F:small GTPase binding"/>
    <property type="evidence" value="ECO:0007669"/>
    <property type="project" value="InterPro"/>
</dbReference>
<dbReference type="SMART" id="SM01140">
    <property type="entry name" value="Drf_GBD"/>
    <property type="match status" value="1"/>
</dbReference>
<evidence type="ECO:0000256" key="2">
    <source>
        <dbReference type="ARBA" id="ARBA00006626"/>
    </source>
</evidence>
<evidence type="ECO:0000256" key="6">
    <source>
        <dbReference type="SAM" id="Coils"/>
    </source>
</evidence>
<dbReference type="InterPro" id="IPR015425">
    <property type="entry name" value="FH2_Formin"/>
</dbReference>
<dbReference type="SUPFAM" id="SSF64356">
    <property type="entry name" value="SNARE-like"/>
    <property type="match status" value="1"/>
</dbReference>
<gene>
    <name evidence="10" type="ORF">DGAL_LOCUS304</name>
</gene>
<dbReference type="PANTHER" id="PTHR46345">
    <property type="entry name" value="INVERTED FORMIN-2"/>
    <property type="match status" value="1"/>
</dbReference>
<evidence type="ECO:0000313" key="11">
    <source>
        <dbReference type="Proteomes" id="UP000789390"/>
    </source>
</evidence>